<sequence length="206" mass="23154">MTLNHGLFTQAPAESASVADSDPEGRDSSCLPESPSDIVPVVHRYEFVTLTFDRPQTVFALPRWKWPTIGPYNGFDGTARIRAWQLVRFYELNGWLRYPQVCSVTGREGEVGLHQEDYARPWDAHPVSRRAHLLIHTRGRYSDKWAAFLAGEALPDTWAHALSANNTQTAKLCSVADLLAHAPHPAWVTVPVGQFRGEQRRSPLSR</sequence>
<gene>
    <name evidence="2" type="ORF">NKG59_14905</name>
</gene>
<comment type="caution">
    <text evidence="2">The sequence shown here is derived from an EMBL/GenBank/DDBJ whole genome shotgun (WGS) entry which is preliminary data.</text>
</comment>
<dbReference type="AlphaFoldDB" id="A0AA41WR55"/>
<evidence type="ECO:0000256" key="1">
    <source>
        <dbReference type="SAM" id="MobiDB-lite"/>
    </source>
</evidence>
<dbReference type="Proteomes" id="UP001162793">
    <property type="component" value="Unassembled WGS sequence"/>
</dbReference>
<dbReference type="RefSeq" id="WP_253538171.1">
    <property type="nucleotide sequence ID" value="NZ_JAMYWC010000004.1"/>
</dbReference>
<accession>A0AA41WR55</accession>
<keyword evidence="3" id="KW-1185">Reference proteome</keyword>
<organism evidence="2 3">
    <name type="scientific">Ralstonia chuxiongensis</name>
    <dbReference type="NCBI Taxonomy" id="2957504"/>
    <lineage>
        <taxon>Bacteria</taxon>
        <taxon>Pseudomonadati</taxon>
        <taxon>Pseudomonadota</taxon>
        <taxon>Betaproteobacteria</taxon>
        <taxon>Burkholderiales</taxon>
        <taxon>Burkholderiaceae</taxon>
        <taxon>Ralstonia</taxon>
    </lineage>
</organism>
<evidence type="ECO:0000313" key="3">
    <source>
        <dbReference type="Proteomes" id="UP001162793"/>
    </source>
</evidence>
<evidence type="ECO:0000313" key="2">
    <source>
        <dbReference type="EMBL" id="MCP1173650.1"/>
    </source>
</evidence>
<proteinExistence type="predicted"/>
<dbReference type="EMBL" id="JAMYWC010000004">
    <property type="protein sequence ID" value="MCP1173650.1"/>
    <property type="molecule type" value="Genomic_DNA"/>
</dbReference>
<reference evidence="3" key="1">
    <citation type="journal article" date="2023" name="Front. Microbiol.">
        <title>Ralstonia chuxiongensis sp. nov., Ralstonia mojiangensis sp. nov., and Ralstonia soli sp. nov., isolated from tobacco fields, are three novel species in the family Burkholderiaceae.</title>
        <authorList>
            <person name="Lu C.H."/>
            <person name="Zhang Y.Y."/>
            <person name="Jiang N."/>
            <person name="Chen W."/>
            <person name="Shao X."/>
            <person name="Zhao Z.M."/>
            <person name="Lu W.L."/>
            <person name="Hu X."/>
            <person name="Xi Y.X."/>
            <person name="Zou S.Y."/>
            <person name="Wei Q.J."/>
            <person name="Lin Z.L."/>
            <person name="Gong L."/>
            <person name="Gai X.T."/>
            <person name="Zhang L.Q."/>
            <person name="Li J.Y."/>
            <person name="Jin Y."/>
            <person name="Xia Z.Y."/>
        </authorList>
    </citation>
    <scope>NUCLEOTIDE SEQUENCE [LARGE SCALE GENOMIC DNA]</scope>
    <source>
        <strain evidence="3">21YRMH01-3</strain>
    </source>
</reference>
<name>A0AA41WR55_9RALS</name>
<protein>
    <submittedName>
        <fullName evidence="2">Uncharacterized protein</fullName>
    </submittedName>
</protein>
<feature type="region of interest" description="Disordered" evidence="1">
    <location>
        <begin position="13"/>
        <end position="33"/>
    </location>
</feature>